<name>A0A2W4ZAC0_9SPHN</name>
<sequence length="97" mass="10194">MRSLATAAAFRVALVAAGILIPTLASANELERDGYKFNYTRSVTDKGDTVLAGTVTSSGEAFRLVVRDRTVSGDVGGRPVRFRIAKPLGGPAQVASR</sequence>
<evidence type="ECO:0000313" key="2">
    <source>
        <dbReference type="EMBL" id="PZO79214.1"/>
    </source>
</evidence>
<comment type="caution">
    <text evidence="2">The sequence shown here is derived from an EMBL/GenBank/DDBJ whole genome shotgun (WGS) entry which is preliminary data.</text>
</comment>
<feature type="chain" id="PRO_5016039623" description="DUF3108 domain-containing protein" evidence="1">
    <location>
        <begin position="28"/>
        <end position="97"/>
    </location>
</feature>
<dbReference type="Proteomes" id="UP000248614">
    <property type="component" value="Unassembled WGS sequence"/>
</dbReference>
<evidence type="ECO:0000256" key="1">
    <source>
        <dbReference type="SAM" id="SignalP"/>
    </source>
</evidence>
<evidence type="ECO:0008006" key="4">
    <source>
        <dbReference type="Google" id="ProtNLM"/>
    </source>
</evidence>
<keyword evidence="1" id="KW-0732">Signal</keyword>
<dbReference type="EMBL" id="QFNF01000008">
    <property type="protein sequence ID" value="PZO79214.1"/>
    <property type="molecule type" value="Genomic_DNA"/>
</dbReference>
<proteinExistence type="predicted"/>
<reference evidence="2 3" key="1">
    <citation type="submission" date="2017-08" db="EMBL/GenBank/DDBJ databases">
        <title>Infants hospitalized years apart are colonized by the same room-sourced microbial strains.</title>
        <authorList>
            <person name="Brooks B."/>
            <person name="Olm M.R."/>
            <person name="Firek B.A."/>
            <person name="Baker R."/>
            <person name="Thomas B.C."/>
            <person name="Morowitz M.J."/>
            <person name="Banfield J.F."/>
        </authorList>
    </citation>
    <scope>NUCLEOTIDE SEQUENCE [LARGE SCALE GENOMIC DNA]</scope>
    <source>
        <strain evidence="2">S2_018_000_R3_110</strain>
    </source>
</reference>
<evidence type="ECO:0000313" key="3">
    <source>
        <dbReference type="Proteomes" id="UP000248614"/>
    </source>
</evidence>
<accession>A0A2W4ZAC0</accession>
<gene>
    <name evidence="2" type="ORF">DI632_05200</name>
</gene>
<dbReference type="AlphaFoldDB" id="A0A2W4ZAC0"/>
<organism evidence="2 3">
    <name type="scientific">Sphingomonas hengshuiensis</name>
    <dbReference type="NCBI Taxonomy" id="1609977"/>
    <lineage>
        <taxon>Bacteria</taxon>
        <taxon>Pseudomonadati</taxon>
        <taxon>Pseudomonadota</taxon>
        <taxon>Alphaproteobacteria</taxon>
        <taxon>Sphingomonadales</taxon>
        <taxon>Sphingomonadaceae</taxon>
        <taxon>Sphingomonas</taxon>
    </lineage>
</organism>
<feature type="signal peptide" evidence="1">
    <location>
        <begin position="1"/>
        <end position="27"/>
    </location>
</feature>
<protein>
    <recommendedName>
        <fullName evidence="4">DUF3108 domain-containing protein</fullName>
    </recommendedName>
</protein>